<sequence length="63" mass="6436">MLAVPSLFQDSERSSDDLSSGVFSSCDGRGGGGGWTGALRPIGRLPAALMVWTSGSSWFGASV</sequence>
<reference evidence="2" key="1">
    <citation type="submission" date="2021-05" db="EMBL/GenBank/DDBJ databases">
        <authorList>
            <person name="Tigano A."/>
        </authorList>
    </citation>
    <scope>NUCLEOTIDE SEQUENCE</scope>
</reference>
<name>A0A8S4B2A1_9TELE</name>
<dbReference type="EMBL" id="CAJRST010010001">
    <property type="protein sequence ID" value="CAG5903203.1"/>
    <property type="molecule type" value="Genomic_DNA"/>
</dbReference>
<organism evidence="2 3">
    <name type="scientific">Menidia menidia</name>
    <name type="common">Atlantic silverside</name>
    <dbReference type="NCBI Taxonomy" id="238744"/>
    <lineage>
        <taxon>Eukaryota</taxon>
        <taxon>Metazoa</taxon>
        <taxon>Chordata</taxon>
        <taxon>Craniata</taxon>
        <taxon>Vertebrata</taxon>
        <taxon>Euteleostomi</taxon>
        <taxon>Actinopterygii</taxon>
        <taxon>Neopterygii</taxon>
        <taxon>Teleostei</taxon>
        <taxon>Neoteleostei</taxon>
        <taxon>Acanthomorphata</taxon>
        <taxon>Ovalentaria</taxon>
        <taxon>Atherinomorphae</taxon>
        <taxon>Atheriniformes</taxon>
        <taxon>Atherinopsidae</taxon>
        <taxon>Menidiinae</taxon>
        <taxon>Menidia</taxon>
    </lineage>
</organism>
<proteinExistence type="predicted"/>
<evidence type="ECO:0000313" key="3">
    <source>
        <dbReference type="Proteomes" id="UP000677803"/>
    </source>
</evidence>
<accession>A0A8S4B2A1</accession>
<feature type="region of interest" description="Disordered" evidence="1">
    <location>
        <begin position="1"/>
        <end position="32"/>
    </location>
</feature>
<evidence type="ECO:0000256" key="1">
    <source>
        <dbReference type="SAM" id="MobiDB-lite"/>
    </source>
</evidence>
<keyword evidence="3" id="KW-1185">Reference proteome</keyword>
<dbReference type="AlphaFoldDB" id="A0A8S4B2A1"/>
<gene>
    <name evidence="2" type="ORF">MMEN_LOCUS9257</name>
</gene>
<protein>
    <submittedName>
        <fullName evidence="2">(Atlantic silverside) hypothetical protein</fullName>
    </submittedName>
</protein>
<comment type="caution">
    <text evidence="2">The sequence shown here is derived from an EMBL/GenBank/DDBJ whole genome shotgun (WGS) entry which is preliminary data.</text>
</comment>
<dbReference type="Proteomes" id="UP000677803">
    <property type="component" value="Unassembled WGS sequence"/>
</dbReference>
<evidence type="ECO:0000313" key="2">
    <source>
        <dbReference type="EMBL" id="CAG5903203.1"/>
    </source>
</evidence>